<dbReference type="PROSITE" id="PS50011">
    <property type="entry name" value="PROTEIN_KINASE_DOM"/>
    <property type="match status" value="1"/>
</dbReference>
<evidence type="ECO:0000256" key="3">
    <source>
        <dbReference type="ARBA" id="ARBA00022777"/>
    </source>
</evidence>
<evidence type="ECO:0000256" key="4">
    <source>
        <dbReference type="ARBA" id="ARBA00022840"/>
    </source>
</evidence>
<organism evidence="6 7">
    <name type="scientific">Aeromicrobium yanjiei</name>
    <dbReference type="NCBI Taxonomy" id="2662028"/>
    <lineage>
        <taxon>Bacteria</taxon>
        <taxon>Bacillati</taxon>
        <taxon>Actinomycetota</taxon>
        <taxon>Actinomycetes</taxon>
        <taxon>Propionibacteriales</taxon>
        <taxon>Nocardioidaceae</taxon>
        <taxon>Aeromicrobium</taxon>
    </lineage>
</organism>
<evidence type="ECO:0000259" key="5">
    <source>
        <dbReference type="PROSITE" id="PS50011"/>
    </source>
</evidence>
<feature type="domain" description="Protein kinase" evidence="5">
    <location>
        <begin position="17"/>
        <end position="268"/>
    </location>
</feature>
<dbReference type="CDD" id="cd14014">
    <property type="entry name" value="STKc_PknB_like"/>
    <property type="match status" value="1"/>
</dbReference>
<dbReference type="GO" id="GO:0005524">
    <property type="term" value="F:ATP binding"/>
    <property type="evidence" value="ECO:0007669"/>
    <property type="project" value="UniProtKB-KW"/>
</dbReference>
<proteinExistence type="predicted"/>
<dbReference type="Pfam" id="PF00069">
    <property type="entry name" value="Pkinase"/>
    <property type="match status" value="1"/>
</dbReference>
<dbReference type="SUPFAM" id="SSF56112">
    <property type="entry name" value="Protein kinase-like (PK-like)"/>
    <property type="match status" value="1"/>
</dbReference>
<keyword evidence="4" id="KW-0067">ATP-binding</keyword>
<dbReference type="PROSITE" id="PS00108">
    <property type="entry name" value="PROTEIN_KINASE_ST"/>
    <property type="match status" value="1"/>
</dbReference>
<evidence type="ECO:0000256" key="1">
    <source>
        <dbReference type="ARBA" id="ARBA00022679"/>
    </source>
</evidence>
<evidence type="ECO:0000313" key="7">
    <source>
        <dbReference type="Proteomes" id="UP000392064"/>
    </source>
</evidence>
<dbReference type="EMBL" id="CP045737">
    <property type="protein sequence ID" value="QGG41933.1"/>
    <property type="molecule type" value="Genomic_DNA"/>
</dbReference>
<dbReference type="InterPro" id="IPR011009">
    <property type="entry name" value="Kinase-like_dom_sf"/>
</dbReference>
<name>A0A5Q2MJQ1_9ACTN</name>
<accession>A0A5Q2MJQ1</accession>
<dbReference type="PANTHER" id="PTHR43289">
    <property type="entry name" value="MITOGEN-ACTIVATED PROTEIN KINASE KINASE KINASE 20-RELATED"/>
    <property type="match status" value="1"/>
</dbReference>
<keyword evidence="7" id="KW-1185">Reference proteome</keyword>
<dbReference type="SMART" id="SM00220">
    <property type="entry name" value="S_TKc"/>
    <property type="match status" value="1"/>
</dbReference>
<dbReference type="RefSeq" id="WP_153653198.1">
    <property type="nucleotide sequence ID" value="NZ_CP045737.1"/>
</dbReference>
<dbReference type="InterPro" id="IPR008271">
    <property type="entry name" value="Ser/Thr_kinase_AS"/>
</dbReference>
<dbReference type="Gene3D" id="1.10.510.10">
    <property type="entry name" value="Transferase(Phosphotransferase) domain 1"/>
    <property type="match status" value="1"/>
</dbReference>
<evidence type="ECO:0000256" key="2">
    <source>
        <dbReference type="ARBA" id="ARBA00022741"/>
    </source>
</evidence>
<protein>
    <submittedName>
        <fullName evidence="6">Protein kinase</fullName>
    </submittedName>
</protein>
<dbReference type="InterPro" id="IPR000719">
    <property type="entry name" value="Prot_kinase_dom"/>
</dbReference>
<keyword evidence="2" id="KW-0547">Nucleotide-binding</keyword>
<keyword evidence="3 6" id="KW-0418">Kinase</keyword>
<gene>
    <name evidence="6" type="ORF">GEV26_11455</name>
</gene>
<reference evidence="6 7" key="1">
    <citation type="submission" date="2019-11" db="EMBL/GenBank/DDBJ databases">
        <authorList>
            <person name="Li J."/>
        </authorList>
    </citation>
    <scope>NUCLEOTIDE SEQUENCE [LARGE SCALE GENOMIC DNA]</scope>
    <source>
        <strain evidence="6 7">MF47</strain>
    </source>
</reference>
<sequence>MSDTWGLAGGDAIAPGLTAVRPVGGGDVYEAWLAFDDRLYAPVVVKIVRPGHVDRDASRSGLVREVEMLSRLSHPGIARLFSYDDEGPRPYLVLENVDGPDLSTLIATHGYLPLHQLLPLGLELCSALHYLRQQDVCHLDLKPSNVIMGAPARLIDFSVAMDAKQAADLTDPVGSDEYMAPEQCRPGELGTVGHASDMWAFGATMFRAAAGFRAYDRERRWAQLDQAPFGLPHVVPPAVADLILDCLAPRAEHRPEPHEVAERLEPLLANLPRAHLSGFRIKL</sequence>
<dbReference type="GO" id="GO:0004674">
    <property type="term" value="F:protein serine/threonine kinase activity"/>
    <property type="evidence" value="ECO:0007669"/>
    <property type="project" value="TreeGrafter"/>
</dbReference>
<keyword evidence="1" id="KW-0808">Transferase</keyword>
<dbReference type="AlphaFoldDB" id="A0A5Q2MJQ1"/>
<dbReference type="KEGG" id="aef:GEV26_11455"/>
<dbReference type="PANTHER" id="PTHR43289:SF34">
    <property type="entry name" value="SERINE_THREONINE-PROTEIN KINASE YBDM-RELATED"/>
    <property type="match status" value="1"/>
</dbReference>
<dbReference type="Proteomes" id="UP000392064">
    <property type="component" value="Chromosome"/>
</dbReference>
<evidence type="ECO:0000313" key="6">
    <source>
        <dbReference type="EMBL" id="QGG41933.1"/>
    </source>
</evidence>